<evidence type="ECO:0000256" key="1">
    <source>
        <dbReference type="SAM" id="SignalP"/>
    </source>
</evidence>
<sequence>MNARKHFFALLCTLSTTAAFAEDWPQWRGSGRDNKVVGFTIPAAWPKDFKQQWKVAVGEGLASPALVGDNIFTFTRQGNDEVIRCLSAATGKEVWQDKYAAPSVTGPAGDFKGPRSSPAVADGKVCTHGVGGTVSCIDVATGKVAWRKETKGKPRFYTASSPAVIDGLCIAHVGTDGRGELTAYDLKTGDAKWTWTGDGPSYGSPVLMTLDKMNHVVVLTEKNLIGVNLSDGKLLWKTPLTTGRYQTNTPAIDGNTVICAGYAFTIEKKGEAYEAKQLWKGQAPHNYNSPVLKDGLLYGYLGMGRGSSKLFCQDAKTGKLVWEDTTNRGECGFVLDTGMYLVALSSDSNMIVFKPGEKELNEVAKYKLADSPIWSEPILTGNRIFVKDRNSLILWTIE</sequence>
<dbReference type="AlphaFoldDB" id="A0A5C1AQ19"/>
<feature type="domain" description="Pyrrolo-quinoline quinone repeat" evidence="2">
    <location>
        <begin position="80"/>
        <end position="323"/>
    </location>
</feature>
<dbReference type="Pfam" id="PF13360">
    <property type="entry name" value="PQQ_2"/>
    <property type="match status" value="1"/>
</dbReference>
<dbReference type="InterPro" id="IPR015943">
    <property type="entry name" value="WD40/YVTN_repeat-like_dom_sf"/>
</dbReference>
<dbReference type="Proteomes" id="UP000324974">
    <property type="component" value="Chromosome"/>
</dbReference>
<keyword evidence="1" id="KW-0732">Signal</keyword>
<dbReference type="PANTHER" id="PTHR34512:SF30">
    <property type="entry name" value="OUTER MEMBRANE PROTEIN ASSEMBLY FACTOR BAMB"/>
    <property type="match status" value="1"/>
</dbReference>
<proteinExistence type="predicted"/>
<evidence type="ECO:0000313" key="4">
    <source>
        <dbReference type="Proteomes" id="UP000324974"/>
    </source>
</evidence>
<name>A0A5C1AQ19_9BACT</name>
<reference evidence="4" key="1">
    <citation type="submission" date="2019-08" db="EMBL/GenBank/DDBJ databases">
        <title>Limnoglobus roseus gen. nov., sp. nov., a novel freshwater planctomycete with a giant genome from the family Gemmataceae.</title>
        <authorList>
            <person name="Kulichevskaya I.S."/>
            <person name="Naumoff D.G."/>
            <person name="Miroshnikov K."/>
            <person name="Ivanova A."/>
            <person name="Philippov D.A."/>
            <person name="Hakobyan A."/>
            <person name="Rijpstra I.C."/>
            <person name="Sinninghe Damste J.S."/>
            <person name="Liesack W."/>
            <person name="Dedysh S.N."/>
        </authorList>
    </citation>
    <scope>NUCLEOTIDE SEQUENCE [LARGE SCALE GENOMIC DNA]</scope>
    <source>
        <strain evidence="4">PX52</strain>
    </source>
</reference>
<organism evidence="3 4">
    <name type="scientific">Limnoglobus roseus</name>
    <dbReference type="NCBI Taxonomy" id="2598579"/>
    <lineage>
        <taxon>Bacteria</taxon>
        <taxon>Pseudomonadati</taxon>
        <taxon>Planctomycetota</taxon>
        <taxon>Planctomycetia</taxon>
        <taxon>Gemmatales</taxon>
        <taxon>Gemmataceae</taxon>
        <taxon>Limnoglobus</taxon>
    </lineage>
</organism>
<dbReference type="InterPro" id="IPR018391">
    <property type="entry name" value="PQQ_b-propeller_rpt"/>
</dbReference>
<dbReference type="InterPro" id="IPR002372">
    <property type="entry name" value="PQQ_rpt_dom"/>
</dbReference>
<feature type="signal peptide" evidence="1">
    <location>
        <begin position="1"/>
        <end position="21"/>
    </location>
</feature>
<dbReference type="SMART" id="SM00564">
    <property type="entry name" value="PQQ"/>
    <property type="match status" value="5"/>
</dbReference>
<keyword evidence="4" id="KW-1185">Reference proteome</keyword>
<dbReference type="PANTHER" id="PTHR34512">
    <property type="entry name" value="CELL SURFACE PROTEIN"/>
    <property type="match status" value="1"/>
</dbReference>
<dbReference type="RefSeq" id="WP_149114442.1">
    <property type="nucleotide sequence ID" value="NZ_CP042425.1"/>
</dbReference>
<dbReference type="InterPro" id="IPR011047">
    <property type="entry name" value="Quinoprotein_ADH-like_sf"/>
</dbReference>
<accession>A0A5C1AQ19</accession>
<dbReference type="Gene3D" id="2.130.10.10">
    <property type="entry name" value="YVTN repeat-like/Quinoprotein amine dehydrogenase"/>
    <property type="match status" value="1"/>
</dbReference>
<dbReference type="OrthoDB" id="257581at2"/>
<evidence type="ECO:0000313" key="3">
    <source>
        <dbReference type="EMBL" id="QEL20116.1"/>
    </source>
</evidence>
<dbReference type="SUPFAM" id="SSF50998">
    <property type="entry name" value="Quinoprotein alcohol dehydrogenase-like"/>
    <property type="match status" value="1"/>
</dbReference>
<gene>
    <name evidence="3" type="ORF">PX52LOC_07204</name>
</gene>
<protein>
    <submittedName>
        <fullName evidence="3">Alcohol dehydrogenase</fullName>
    </submittedName>
</protein>
<dbReference type="KEGG" id="lrs:PX52LOC_07204"/>
<feature type="chain" id="PRO_5022707895" evidence="1">
    <location>
        <begin position="22"/>
        <end position="398"/>
    </location>
</feature>
<evidence type="ECO:0000259" key="2">
    <source>
        <dbReference type="Pfam" id="PF13360"/>
    </source>
</evidence>
<dbReference type="EMBL" id="CP042425">
    <property type="protein sequence ID" value="QEL20116.1"/>
    <property type="molecule type" value="Genomic_DNA"/>
</dbReference>